<dbReference type="SMART" id="SM00911">
    <property type="entry name" value="HWE_HK"/>
    <property type="match status" value="1"/>
</dbReference>
<keyword evidence="3" id="KW-0597">Phosphoprotein</keyword>
<keyword evidence="4" id="KW-0808">Transferase</keyword>
<evidence type="ECO:0000259" key="8">
    <source>
        <dbReference type="PROSITE" id="PS50109"/>
    </source>
</evidence>
<evidence type="ECO:0000313" key="9">
    <source>
        <dbReference type="EMBL" id="CAB4799488.1"/>
    </source>
</evidence>
<dbReference type="PANTHER" id="PTHR41523:SF8">
    <property type="entry name" value="ETHYLENE RESPONSE SENSOR PROTEIN"/>
    <property type="match status" value="1"/>
</dbReference>
<reference evidence="9" key="1">
    <citation type="submission" date="2020-05" db="EMBL/GenBank/DDBJ databases">
        <authorList>
            <person name="Chiriac C."/>
            <person name="Salcher M."/>
            <person name="Ghai R."/>
            <person name="Kavagutti S V."/>
        </authorList>
    </citation>
    <scope>NUCLEOTIDE SEQUENCE</scope>
</reference>
<dbReference type="Pfam" id="PF02518">
    <property type="entry name" value="HATPase_c"/>
    <property type="match status" value="1"/>
</dbReference>
<dbReference type="Gene3D" id="3.30.450.280">
    <property type="entry name" value="GAF domain"/>
    <property type="match status" value="1"/>
</dbReference>
<name>A0A6J6XWB4_9ZZZZ</name>
<evidence type="ECO:0000256" key="4">
    <source>
        <dbReference type="ARBA" id="ARBA00022679"/>
    </source>
</evidence>
<dbReference type="InterPro" id="IPR011102">
    <property type="entry name" value="Sig_transdc_His_kinase_HWE"/>
</dbReference>
<dbReference type="SUPFAM" id="SSF55874">
    <property type="entry name" value="ATPase domain of HSP90 chaperone/DNA topoisomerase II/histidine kinase"/>
    <property type="match status" value="1"/>
</dbReference>
<dbReference type="InterPro" id="IPR036890">
    <property type="entry name" value="HATPase_C_sf"/>
</dbReference>
<dbReference type="AlphaFoldDB" id="A0A6J6XWB4"/>
<evidence type="ECO:0000256" key="2">
    <source>
        <dbReference type="ARBA" id="ARBA00012438"/>
    </source>
</evidence>
<dbReference type="PANTHER" id="PTHR41523">
    <property type="entry name" value="TWO-COMPONENT SYSTEM SENSOR PROTEIN"/>
    <property type="match status" value="1"/>
</dbReference>
<dbReference type="SMART" id="SM00387">
    <property type="entry name" value="HATPase_c"/>
    <property type="match status" value="1"/>
</dbReference>
<comment type="catalytic activity">
    <reaction evidence="1">
        <text>ATP + protein L-histidine = ADP + protein N-phospho-L-histidine.</text>
        <dbReference type="EC" id="2.7.13.3"/>
    </reaction>
</comment>
<dbReference type="Pfam" id="PF07568">
    <property type="entry name" value="HisKA_2"/>
    <property type="match status" value="1"/>
</dbReference>
<dbReference type="GO" id="GO:0004673">
    <property type="term" value="F:protein histidine kinase activity"/>
    <property type="evidence" value="ECO:0007669"/>
    <property type="project" value="UniProtKB-EC"/>
</dbReference>
<sequence length="503" mass="54664">MPTLIELAHEHTDLEQGAVEHLAALVSEWGMLADFCFADMLLYIPVGKERWLISAQVRAATGQTLYHSDYVDTWASDTERILLDKCIKSDGTVQGEIFVQAINGSANMLAIPVRYEGRIIAVLSREWVVDNARRPGQLETTYAEIFSKLAEMVGQGLFPFEGRVADASVAPRVGDGVIVLDAATRVRYASPNAVSALHRVGVSANAIGQTLAELGVAETAARNAYERKEPVIEEIEQTTEVTLLTRSIPLLRQGDVHGDVEVTGGVLLLRDVSELRRRDRLLLTKDATIREIHHRVKNNLQTISSLLRLQGRRLTSPEAKEAVAESVRRIRTIALVHETLSREPGEDISFIEIVRPLMRLVEEGLQSADRPVTFQAKGDGGRLPATIATPLSVVILELLQNAVDHGFPEGSAGGAVMVVLAHDEDELHIQVVNNGIALSPDFDFAKATGLGLSIVRTLVTTELAGTIEMRQAIQADGVSSGVAMTKDGQGTVVDLRLPVSARN</sequence>
<dbReference type="Pfam" id="PF12282">
    <property type="entry name" value="GAF_PdtaS"/>
    <property type="match status" value="1"/>
</dbReference>
<accession>A0A6J6XWB4</accession>
<evidence type="ECO:0000256" key="3">
    <source>
        <dbReference type="ARBA" id="ARBA00022553"/>
    </source>
</evidence>
<evidence type="ECO:0000256" key="1">
    <source>
        <dbReference type="ARBA" id="ARBA00000085"/>
    </source>
</evidence>
<dbReference type="PROSITE" id="PS50109">
    <property type="entry name" value="HIS_KIN"/>
    <property type="match status" value="1"/>
</dbReference>
<dbReference type="GO" id="GO:0005524">
    <property type="term" value="F:ATP binding"/>
    <property type="evidence" value="ECO:0007669"/>
    <property type="project" value="UniProtKB-KW"/>
</dbReference>
<dbReference type="InterPro" id="IPR022066">
    <property type="entry name" value="PdtaS_GAF"/>
</dbReference>
<keyword evidence="5" id="KW-0547">Nucleotide-binding</keyword>
<gene>
    <name evidence="9" type="ORF">UFOPK2975_01175</name>
</gene>
<dbReference type="Gene3D" id="3.30.565.10">
    <property type="entry name" value="Histidine kinase-like ATPase, C-terminal domain"/>
    <property type="match status" value="1"/>
</dbReference>
<dbReference type="InterPro" id="IPR005467">
    <property type="entry name" value="His_kinase_dom"/>
</dbReference>
<dbReference type="InterPro" id="IPR011495">
    <property type="entry name" value="Sig_transdc_His_kin_sub2_dim/P"/>
</dbReference>
<feature type="domain" description="Histidine kinase" evidence="8">
    <location>
        <begin position="291"/>
        <end position="501"/>
    </location>
</feature>
<dbReference type="Gene3D" id="3.30.450.20">
    <property type="entry name" value="PAS domain"/>
    <property type="match status" value="1"/>
</dbReference>
<dbReference type="EMBL" id="CAFAAG010000110">
    <property type="protein sequence ID" value="CAB4799488.1"/>
    <property type="molecule type" value="Genomic_DNA"/>
</dbReference>
<dbReference type="EC" id="2.7.13.3" evidence="2"/>
<evidence type="ECO:0000256" key="6">
    <source>
        <dbReference type="ARBA" id="ARBA00022777"/>
    </source>
</evidence>
<organism evidence="9">
    <name type="scientific">freshwater metagenome</name>
    <dbReference type="NCBI Taxonomy" id="449393"/>
    <lineage>
        <taxon>unclassified sequences</taxon>
        <taxon>metagenomes</taxon>
        <taxon>ecological metagenomes</taxon>
    </lineage>
</organism>
<dbReference type="InterPro" id="IPR003594">
    <property type="entry name" value="HATPase_dom"/>
</dbReference>
<keyword evidence="6" id="KW-0418">Kinase</keyword>
<protein>
    <recommendedName>
        <fullName evidence="2">histidine kinase</fullName>
        <ecNumber evidence="2">2.7.13.3</ecNumber>
    </recommendedName>
</protein>
<evidence type="ECO:0000256" key="7">
    <source>
        <dbReference type="ARBA" id="ARBA00022840"/>
    </source>
</evidence>
<proteinExistence type="predicted"/>
<dbReference type="InterPro" id="IPR038424">
    <property type="entry name" value="H_kinase_PdtaS_GAF_sf"/>
</dbReference>
<evidence type="ECO:0000256" key="5">
    <source>
        <dbReference type="ARBA" id="ARBA00022741"/>
    </source>
</evidence>
<keyword evidence="7" id="KW-0067">ATP-binding</keyword>